<reference evidence="3" key="1">
    <citation type="submission" date="2017-09" db="EMBL/GenBank/DDBJ databases">
        <title>Depth-based differentiation of microbial function through sediment-hosted aquifers and enrichment of novel symbionts in the deep terrestrial subsurface.</title>
        <authorList>
            <person name="Probst A.J."/>
            <person name="Ladd B."/>
            <person name="Jarett J.K."/>
            <person name="Geller-Mcgrath D.E."/>
            <person name="Sieber C.M.K."/>
            <person name="Emerson J.B."/>
            <person name="Anantharaman K."/>
            <person name="Thomas B.C."/>
            <person name="Malmstrom R."/>
            <person name="Stieglmeier M."/>
            <person name="Klingl A."/>
            <person name="Woyke T."/>
            <person name="Ryan C.M."/>
            <person name="Banfield J.F."/>
        </authorList>
    </citation>
    <scope>NUCLEOTIDE SEQUENCE [LARGE SCALE GENOMIC DNA]</scope>
</reference>
<evidence type="ECO:0000313" key="3">
    <source>
        <dbReference type="Proteomes" id="UP000228920"/>
    </source>
</evidence>
<evidence type="ECO:0000256" key="1">
    <source>
        <dbReference type="SAM" id="Phobius"/>
    </source>
</evidence>
<keyword evidence="1" id="KW-1133">Transmembrane helix</keyword>
<protein>
    <submittedName>
        <fullName evidence="2">Uncharacterized protein</fullName>
    </submittedName>
</protein>
<gene>
    <name evidence="2" type="ORF">COY32_00700</name>
</gene>
<evidence type="ECO:0000313" key="2">
    <source>
        <dbReference type="EMBL" id="PIZ48058.1"/>
    </source>
</evidence>
<feature type="transmembrane region" description="Helical" evidence="1">
    <location>
        <begin position="25"/>
        <end position="46"/>
    </location>
</feature>
<dbReference type="EMBL" id="PFNL01000017">
    <property type="protein sequence ID" value="PIZ48058.1"/>
    <property type="molecule type" value="Genomic_DNA"/>
</dbReference>
<keyword evidence="1" id="KW-0472">Membrane</keyword>
<organism evidence="2 3">
    <name type="scientific">candidate division WWE3 bacterium CG_4_10_14_0_2_um_filter_41_14</name>
    <dbReference type="NCBI Taxonomy" id="1975072"/>
    <lineage>
        <taxon>Bacteria</taxon>
        <taxon>Katanobacteria</taxon>
    </lineage>
</organism>
<name>A0A2M7TLN1_UNCKA</name>
<accession>A0A2M7TLN1</accession>
<dbReference type="Proteomes" id="UP000228920">
    <property type="component" value="Unassembled WGS sequence"/>
</dbReference>
<comment type="caution">
    <text evidence="2">The sequence shown here is derived from an EMBL/GenBank/DDBJ whole genome shotgun (WGS) entry which is preliminary data.</text>
</comment>
<proteinExistence type="predicted"/>
<keyword evidence="1" id="KW-0812">Transmembrane</keyword>
<dbReference type="AlphaFoldDB" id="A0A2M7TLN1"/>
<sequence>MTHAYYVFPRGTLNAHLKTTWSTPLTVLVVVLIAVAVGVGLIWAFATGLIDLSPVVISQIGKAKFEVENVRIGNFGWMDPDAMGRYLADMFRIPL</sequence>